<organism evidence="7 8">
    <name type="scientific">Reinekea forsetii</name>
    <dbReference type="NCBI Taxonomy" id="1336806"/>
    <lineage>
        <taxon>Bacteria</taxon>
        <taxon>Pseudomonadati</taxon>
        <taxon>Pseudomonadota</taxon>
        <taxon>Gammaproteobacteria</taxon>
        <taxon>Oceanospirillales</taxon>
        <taxon>Saccharospirillaceae</taxon>
        <taxon>Reinekea</taxon>
    </lineage>
</organism>
<dbReference type="SMART" id="SM00387">
    <property type="entry name" value="HATPase_c"/>
    <property type="match status" value="1"/>
</dbReference>
<dbReference type="PANTHER" id="PTHR30146">
    <property type="entry name" value="LACI-RELATED TRANSCRIPTIONAL REPRESSOR"/>
    <property type="match status" value="1"/>
</dbReference>
<dbReference type="SUPFAM" id="SSF53822">
    <property type="entry name" value="Periplasmic binding protein-like I"/>
    <property type="match status" value="1"/>
</dbReference>
<dbReference type="EC" id="2.7.13.3" evidence="2"/>
<dbReference type="InterPro" id="IPR046335">
    <property type="entry name" value="LacI/GalR-like_sensor"/>
</dbReference>
<dbReference type="InterPro" id="IPR003661">
    <property type="entry name" value="HisK_dim/P_dom"/>
</dbReference>
<sequence length="710" mass="77213">MTDKIALVLVPTFIHTIEQRICSGIAEAFSDQAIRVIFAPLQYLPESAAQLDRCLWIHHQFRALQPSVLIGYGGGLGYVSGNGSYEKILALYQGIPIVNIGSAVPDVANVLVDNFDGMYELMVDIVARRSTARFLYLSGPVGNVDSQIRQHALYRAFEESGRSSTDIEVLVGNFTTFAARTLIDAYLAAGSWADVIVCGNDLSAKGVLDSLKAHGIECPGQCWVTGYDDFEYAAAMLPGLTTVHFPAKALGKLAGEQALALLVKPSQRLVDRVVKGAPVFRETTDNSPPTVSNHDQNLSEQWALIYQRDNKSRKLDLLRLLKAQVPLAEVMVSAKAPLAELEVDQLSLFLLTHPEDGSRFFSEINLAGQGTNTPYAQPMIPLSFLEPVSSGNYSLICTLEFDDEHFGYMVASCAPDAAEFIEVIGVQLSEVLHADALVRTSEHYRQLNEMNARMASLGSLVSGVAHEINTPIGTGKLAASSLLTATHALQTQISNNSMTRSNFDAYLTDAIEYAEIIFQSLSRAANLISNFKLVSVDQTGEAKRIFDLGDYLTSVLVSLRHQLKGTQVELITDFESGIVVDTYPGAVAQVVTNLFMNALVHGFDDGELAGTIEMRLKKTRSGFELSTQDNGKGANAATVKQIFDPFFTTTRGKGGSGLGMHIVYNLLSQKLFWTIEVQSAQGNGFRALLKPAARHQSFEAGSIDLVEPKS</sequence>
<evidence type="ECO:0000256" key="1">
    <source>
        <dbReference type="ARBA" id="ARBA00000085"/>
    </source>
</evidence>
<dbReference type="AlphaFoldDB" id="A0A2K8KTH6"/>
<dbReference type="PROSITE" id="PS50109">
    <property type="entry name" value="HIS_KIN"/>
    <property type="match status" value="1"/>
</dbReference>
<dbReference type="InterPro" id="IPR036890">
    <property type="entry name" value="HATPase_C_sf"/>
</dbReference>
<evidence type="ECO:0000256" key="2">
    <source>
        <dbReference type="ARBA" id="ARBA00012438"/>
    </source>
</evidence>
<keyword evidence="3" id="KW-0805">Transcription regulation</keyword>
<dbReference type="SUPFAM" id="SSF55874">
    <property type="entry name" value="ATPase domain of HSP90 chaperone/DNA topoisomerase II/histidine kinase"/>
    <property type="match status" value="1"/>
</dbReference>
<dbReference type="GO" id="GO:0000155">
    <property type="term" value="F:phosphorelay sensor kinase activity"/>
    <property type="evidence" value="ECO:0007669"/>
    <property type="project" value="InterPro"/>
</dbReference>
<evidence type="ECO:0000313" key="7">
    <source>
        <dbReference type="EMBL" id="ATX77369.1"/>
    </source>
</evidence>
<keyword evidence="4" id="KW-0238">DNA-binding</keyword>
<keyword evidence="8" id="KW-1185">Reference proteome</keyword>
<evidence type="ECO:0000256" key="4">
    <source>
        <dbReference type="ARBA" id="ARBA00023125"/>
    </source>
</evidence>
<dbReference type="Gene3D" id="3.30.565.10">
    <property type="entry name" value="Histidine kinase-like ATPase, C-terminal domain"/>
    <property type="match status" value="1"/>
</dbReference>
<dbReference type="EMBL" id="CP011797">
    <property type="protein sequence ID" value="ATX77369.1"/>
    <property type="molecule type" value="Genomic_DNA"/>
</dbReference>
<dbReference type="Gene3D" id="1.10.287.130">
    <property type="match status" value="1"/>
</dbReference>
<dbReference type="InterPro" id="IPR036097">
    <property type="entry name" value="HisK_dim/P_sf"/>
</dbReference>
<dbReference type="GO" id="GO:0000976">
    <property type="term" value="F:transcription cis-regulatory region binding"/>
    <property type="evidence" value="ECO:0007669"/>
    <property type="project" value="TreeGrafter"/>
</dbReference>
<dbReference type="SUPFAM" id="SSF47384">
    <property type="entry name" value="Homodimeric domain of signal transducing histidine kinase"/>
    <property type="match status" value="1"/>
</dbReference>
<dbReference type="Gene3D" id="3.40.50.2300">
    <property type="match status" value="2"/>
</dbReference>
<dbReference type="RefSeq" id="WP_100257632.1">
    <property type="nucleotide sequence ID" value="NZ_CP011797.1"/>
</dbReference>
<dbReference type="InterPro" id="IPR005467">
    <property type="entry name" value="His_kinase_dom"/>
</dbReference>
<dbReference type="Pfam" id="PF13377">
    <property type="entry name" value="Peripla_BP_3"/>
    <property type="match status" value="1"/>
</dbReference>
<dbReference type="InterPro" id="IPR003594">
    <property type="entry name" value="HATPase_dom"/>
</dbReference>
<evidence type="ECO:0000256" key="3">
    <source>
        <dbReference type="ARBA" id="ARBA00023015"/>
    </source>
</evidence>
<dbReference type="Proteomes" id="UP000229757">
    <property type="component" value="Chromosome"/>
</dbReference>
<dbReference type="GO" id="GO:0003700">
    <property type="term" value="F:DNA-binding transcription factor activity"/>
    <property type="evidence" value="ECO:0007669"/>
    <property type="project" value="TreeGrafter"/>
</dbReference>
<gene>
    <name evidence="7" type="ORF">REIFOR_02236</name>
</gene>
<feature type="domain" description="Histidine kinase" evidence="6">
    <location>
        <begin position="463"/>
        <end position="695"/>
    </location>
</feature>
<dbReference type="PANTHER" id="PTHR30146:SF109">
    <property type="entry name" value="HTH-TYPE TRANSCRIPTIONAL REGULATOR GALS"/>
    <property type="match status" value="1"/>
</dbReference>
<proteinExistence type="predicted"/>
<accession>A0A2K8KTH6</accession>
<comment type="catalytic activity">
    <reaction evidence="1">
        <text>ATP + protein L-histidine = ADP + protein N-phospho-L-histidine.</text>
        <dbReference type="EC" id="2.7.13.3"/>
    </reaction>
</comment>
<evidence type="ECO:0000259" key="6">
    <source>
        <dbReference type="PROSITE" id="PS50109"/>
    </source>
</evidence>
<reference evidence="7 8" key="1">
    <citation type="journal article" date="2017" name="Environ. Microbiol.">
        <title>Genomic and physiological analyses of 'Reinekea forsetii' reveal a versatile opportunistic lifestyle during spring algae blooms.</title>
        <authorList>
            <person name="Avci B."/>
            <person name="Hahnke R.L."/>
            <person name="Chafee M."/>
            <person name="Fischer T."/>
            <person name="Gruber-Vodicka H."/>
            <person name="Tegetmeyer H.E."/>
            <person name="Harder J."/>
            <person name="Fuchs B.M."/>
            <person name="Amann R.I."/>
            <person name="Teeling H."/>
        </authorList>
    </citation>
    <scope>NUCLEOTIDE SEQUENCE [LARGE SCALE GENOMIC DNA]</scope>
    <source>
        <strain evidence="7 8">Hel1_31_D35</strain>
    </source>
</reference>
<protein>
    <recommendedName>
        <fullName evidence="2">histidine kinase</fullName>
        <ecNumber evidence="2">2.7.13.3</ecNumber>
    </recommendedName>
</protein>
<name>A0A2K8KTH6_9GAMM</name>
<dbReference type="InterPro" id="IPR028082">
    <property type="entry name" value="Peripla_BP_I"/>
</dbReference>
<keyword evidence="7" id="KW-0808">Transferase</keyword>
<keyword evidence="7" id="KW-0418">Kinase</keyword>
<evidence type="ECO:0000256" key="5">
    <source>
        <dbReference type="ARBA" id="ARBA00023163"/>
    </source>
</evidence>
<dbReference type="CDD" id="cd00082">
    <property type="entry name" value="HisKA"/>
    <property type="match status" value="1"/>
</dbReference>
<dbReference type="Pfam" id="PF02518">
    <property type="entry name" value="HATPase_c"/>
    <property type="match status" value="1"/>
</dbReference>
<keyword evidence="5" id="KW-0804">Transcription</keyword>
<evidence type="ECO:0000313" key="8">
    <source>
        <dbReference type="Proteomes" id="UP000229757"/>
    </source>
</evidence>
<dbReference type="KEGG" id="rfo:REIFOR_02236"/>
<dbReference type="OrthoDB" id="2521613at2"/>
<dbReference type="CDD" id="cd06267">
    <property type="entry name" value="PBP1_LacI_sugar_binding-like"/>
    <property type="match status" value="1"/>
</dbReference>